<evidence type="ECO:0000256" key="8">
    <source>
        <dbReference type="ARBA" id="ARBA00022741"/>
    </source>
</evidence>
<dbReference type="GO" id="GO:0046872">
    <property type="term" value="F:metal ion binding"/>
    <property type="evidence" value="ECO:0007669"/>
    <property type="project" value="UniProtKB-KW"/>
</dbReference>
<evidence type="ECO:0000256" key="21">
    <source>
        <dbReference type="SAM" id="Coils"/>
    </source>
</evidence>
<evidence type="ECO:0000256" key="14">
    <source>
        <dbReference type="ARBA" id="ARBA00023054"/>
    </source>
</evidence>
<evidence type="ECO:0000313" key="25">
    <source>
        <dbReference type="Proteomes" id="UP000239649"/>
    </source>
</evidence>
<dbReference type="GO" id="GO:0043047">
    <property type="term" value="F:single-stranded telomeric DNA binding"/>
    <property type="evidence" value="ECO:0007669"/>
    <property type="project" value="TreeGrafter"/>
</dbReference>
<keyword evidence="8" id="KW-0547">Nucleotide-binding</keyword>
<comment type="subunit">
    <text evidence="20">Component of the MRN complex composed of two heterodimers RAD50 and MRE11 associated with a single NBS1.</text>
</comment>
<keyword evidence="14 21" id="KW-0175">Coiled coil</keyword>
<evidence type="ECO:0000256" key="1">
    <source>
        <dbReference type="ARBA" id="ARBA00001947"/>
    </source>
</evidence>
<dbReference type="GO" id="GO:0003691">
    <property type="term" value="F:double-stranded telomeric DNA binding"/>
    <property type="evidence" value="ECO:0007669"/>
    <property type="project" value="TreeGrafter"/>
</dbReference>
<feature type="coiled-coil region" evidence="21">
    <location>
        <begin position="996"/>
        <end position="1037"/>
    </location>
</feature>
<feature type="domain" description="Rad50/SbcC-type AAA" evidence="23">
    <location>
        <begin position="3"/>
        <end position="228"/>
    </location>
</feature>
<comment type="catalytic activity">
    <reaction evidence="19">
        <text>ATP + H2O = ADP + phosphate + H(+)</text>
        <dbReference type="Rhea" id="RHEA:13065"/>
        <dbReference type="ChEBI" id="CHEBI:15377"/>
        <dbReference type="ChEBI" id="CHEBI:15378"/>
        <dbReference type="ChEBI" id="CHEBI:30616"/>
        <dbReference type="ChEBI" id="CHEBI:43474"/>
        <dbReference type="ChEBI" id="CHEBI:456216"/>
    </reaction>
</comment>
<sequence>MLIKGIRSFSPDNQNVIEFYRPLTLIVGHNGAGKTTVIECLKMACTGELPPNTRSGQSFIHDPKVARETEVKAQIKLRFVTSARQPVVVIRSFQLTQKKSTMQFKALDNVLQTISRDTGQKEALSYRCADIDRIVPQLMGVSKAVLENVIFVHQEESNWPLDEGQVLKKKFDDIFAATKYTKALEVLRKLYTEKASEVKLMKANLEVTKTKKDQAQRLRQEVEGGTARAAQLEQKIAEQDGEIQDTEARIQELAGRLGQIQDIGEELTRLRTEYELQVRSNAEAYNKLISNYSEEDAAMSLEELEALRHDIDPQLNDTAQEERRLQREEHVARMEVETAKEQYERDIKQQGRLAAEAEAHARNQADLQRFLATICSEAGVTVPDGSPAAAVTAFSERLETASAELGSAKAANRRIDDSMGKQIDNIAAGLSGRAEAQRMKRDEASRNDRRVAELQAQLGNLIVSPDMLAGARQQEQQWERQLRDKQAELTGSTCEQETQQLTDRLAELARRASELRKERDQLAASAEGATRVRLKTQELQGKQVQLDCLRGSARTRLNGLLGASVGAELPPTEQLAARMAEALQQRSSDVEGIRRQVAELTAKVNGAQGSLAVTRRQLEAAEQEAAALDRQLQSGLQVAADGGAAPAAPATPLRVVEEQTHAVEQEKKAKSDRLAGIEYYQMIGRQMIVKAEQSNLCFTCSRPFASTAERQQFLHQRNAELNNAPSMKAQVEQEVEAANWRLATLRALQPAALRFDSLFTKEIPELRERVRKLEEEVTDHTETKAELEETQSSAQGELQAAQEAQEMVRSMLSLAQDISERAAEVQRLQGETAATAATRSVTNVDKDLEEVDREKAEAENKRADCQRRQNRLRDELAHMRSEHQKAREESLHLQAASEKRAAIERQIADLLRLNEALQQEIDAAQRERQPKEQERDALQRERDAKRAAAAQHEGELETRLRQLHTWDSQMTAKQRAIEEYTNLGKADALQRVNAALDSLRQRQLAGEERVKALSQELRDLQARKAEENETKRQIDDTMAYHQGKAKEVELGGRLDKIGADQGNMGDKGAIERECGQLEARLQKLRSARDMDRGALGTMHERIKVCTEELDVAQYHDIETKYRQQNIEVKTTEMAQGDLQKYHKALEKALLSFHTSKMADINTIVKELWQKTYRNSDIDYIQIKADAEGAAGRSYNYRVVMHCGEAELDMRGRCSAGQKVLACLIIRLALAETFCLNCGILALDEPTTNLDAENSASLAEALRAIMHNRRDQENFQLVVITHDEMFARLIGTREHAEFMWRITKDEAQHSTVTQEDIME</sequence>
<evidence type="ECO:0000256" key="7">
    <source>
        <dbReference type="ARBA" id="ARBA00022723"/>
    </source>
</evidence>
<dbReference type="GO" id="GO:0000722">
    <property type="term" value="P:telomere maintenance via recombination"/>
    <property type="evidence" value="ECO:0007669"/>
    <property type="project" value="UniProtKB-ARBA"/>
</dbReference>
<evidence type="ECO:0000256" key="12">
    <source>
        <dbReference type="ARBA" id="ARBA00022840"/>
    </source>
</evidence>
<feature type="coiled-coil region" evidence="21">
    <location>
        <begin position="604"/>
        <end position="638"/>
    </location>
</feature>
<dbReference type="PANTHER" id="PTHR18867:SF12">
    <property type="entry name" value="DNA REPAIR PROTEIN RAD50"/>
    <property type="match status" value="1"/>
</dbReference>
<evidence type="ECO:0000313" key="24">
    <source>
        <dbReference type="EMBL" id="PSC68536.1"/>
    </source>
</evidence>
<evidence type="ECO:0000256" key="5">
    <source>
        <dbReference type="ARBA" id="ARBA00017893"/>
    </source>
</evidence>
<dbReference type="GO" id="GO:0000794">
    <property type="term" value="C:condensed nuclear chromosome"/>
    <property type="evidence" value="ECO:0007669"/>
    <property type="project" value="TreeGrafter"/>
</dbReference>
<feature type="coiled-coil region" evidence="21">
    <location>
        <begin position="728"/>
        <end position="804"/>
    </location>
</feature>
<dbReference type="Pfam" id="PF13476">
    <property type="entry name" value="AAA_23"/>
    <property type="match status" value="1"/>
</dbReference>
<keyword evidence="13" id="KW-0460">Magnesium</keyword>
<reference evidence="24 25" key="1">
    <citation type="journal article" date="2018" name="Plant J.">
        <title>Genome sequences of Chlorella sorokiniana UTEX 1602 and Micractinium conductrix SAG 241.80: implications to maltose excretion by a green alga.</title>
        <authorList>
            <person name="Arriola M.B."/>
            <person name="Velmurugan N."/>
            <person name="Zhang Y."/>
            <person name="Plunkett M.H."/>
            <person name="Hondzo H."/>
            <person name="Barney B.M."/>
        </authorList>
    </citation>
    <scope>NUCLEOTIDE SEQUENCE [LARGE SCALE GENOMIC DNA]</scope>
    <source>
        <strain evidence="24 25">SAG 241.80</strain>
    </source>
</reference>
<protein>
    <recommendedName>
        <fullName evidence="5">DNA repair protein RAD50</fullName>
    </recommendedName>
</protein>
<feature type="coiled-coil region" evidence="21">
    <location>
        <begin position="468"/>
        <end position="525"/>
    </location>
</feature>
<comment type="similarity">
    <text evidence="4">Belongs to the SMC family. RAD50 subfamily.</text>
</comment>
<dbReference type="GO" id="GO:0007004">
    <property type="term" value="P:telomere maintenance via telomerase"/>
    <property type="evidence" value="ECO:0007669"/>
    <property type="project" value="TreeGrafter"/>
</dbReference>
<dbReference type="GO" id="GO:0030870">
    <property type="term" value="C:Mre11 complex"/>
    <property type="evidence" value="ECO:0007669"/>
    <property type="project" value="InterPro"/>
</dbReference>
<accession>A0A2P6V370</accession>
<evidence type="ECO:0000256" key="6">
    <source>
        <dbReference type="ARBA" id="ARBA00022454"/>
    </source>
</evidence>
<feature type="coiled-coil region" evidence="21">
    <location>
        <begin position="215"/>
        <end position="256"/>
    </location>
</feature>
<evidence type="ECO:0000256" key="15">
    <source>
        <dbReference type="ARBA" id="ARBA00023204"/>
    </source>
</evidence>
<dbReference type="GO" id="GO:0016887">
    <property type="term" value="F:ATP hydrolysis activity"/>
    <property type="evidence" value="ECO:0007669"/>
    <property type="project" value="InterPro"/>
</dbReference>
<evidence type="ECO:0000256" key="22">
    <source>
        <dbReference type="SAM" id="MobiDB-lite"/>
    </source>
</evidence>
<dbReference type="InterPro" id="IPR038729">
    <property type="entry name" value="Rad50/SbcC_AAA"/>
</dbReference>
<dbReference type="SUPFAM" id="SSF52540">
    <property type="entry name" value="P-loop containing nucleoside triphosphate hydrolases"/>
    <property type="match status" value="2"/>
</dbReference>
<proteinExistence type="inferred from homology"/>
<comment type="caution">
    <text evidence="24">The sequence shown here is derived from an EMBL/GenBank/DDBJ whole genome shotgun (WGS) entry which is preliminary data.</text>
</comment>
<comment type="cofactor">
    <cofactor evidence="1">
        <name>Zn(2+)</name>
        <dbReference type="ChEBI" id="CHEBI:29105"/>
    </cofactor>
</comment>
<dbReference type="Gene3D" id="3.40.50.300">
    <property type="entry name" value="P-loop containing nucleotide triphosphate hydrolases"/>
    <property type="match status" value="2"/>
</dbReference>
<dbReference type="EMBL" id="LHPF02000036">
    <property type="protein sequence ID" value="PSC68536.1"/>
    <property type="molecule type" value="Genomic_DNA"/>
</dbReference>
<dbReference type="GO" id="GO:0070192">
    <property type="term" value="P:chromosome organization involved in meiotic cell cycle"/>
    <property type="evidence" value="ECO:0007669"/>
    <property type="project" value="TreeGrafter"/>
</dbReference>
<evidence type="ECO:0000256" key="2">
    <source>
        <dbReference type="ARBA" id="ARBA00004123"/>
    </source>
</evidence>
<evidence type="ECO:0000256" key="17">
    <source>
        <dbReference type="ARBA" id="ARBA00023254"/>
    </source>
</evidence>
<dbReference type="NCBIfam" id="TIGR00606">
    <property type="entry name" value="rad50"/>
    <property type="match status" value="1"/>
</dbReference>
<organism evidence="24 25">
    <name type="scientific">Micractinium conductrix</name>
    <dbReference type="NCBI Taxonomy" id="554055"/>
    <lineage>
        <taxon>Eukaryota</taxon>
        <taxon>Viridiplantae</taxon>
        <taxon>Chlorophyta</taxon>
        <taxon>core chlorophytes</taxon>
        <taxon>Trebouxiophyceae</taxon>
        <taxon>Chlorellales</taxon>
        <taxon>Chlorellaceae</taxon>
        <taxon>Chlorella clade</taxon>
        <taxon>Micractinium</taxon>
    </lineage>
</organism>
<evidence type="ECO:0000256" key="4">
    <source>
        <dbReference type="ARBA" id="ARBA00009439"/>
    </source>
</evidence>
<dbReference type="OrthoDB" id="18797at2759"/>
<name>A0A2P6V370_9CHLO</name>
<keyword evidence="7" id="KW-0479">Metal-binding</keyword>
<evidence type="ECO:0000256" key="10">
    <source>
        <dbReference type="ARBA" id="ARBA00022801"/>
    </source>
</evidence>
<dbReference type="GO" id="GO:0006302">
    <property type="term" value="P:double-strand break repair"/>
    <property type="evidence" value="ECO:0007669"/>
    <property type="project" value="InterPro"/>
</dbReference>
<dbReference type="InterPro" id="IPR027417">
    <property type="entry name" value="P-loop_NTPase"/>
</dbReference>
<dbReference type="InterPro" id="IPR004584">
    <property type="entry name" value="Rad50_eukaryotes"/>
</dbReference>
<keyword evidence="16" id="KW-0539">Nucleus</keyword>
<keyword evidence="25" id="KW-1185">Reference proteome</keyword>
<evidence type="ECO:0000256" key="18">
    <source>
        <dbReference type="ARBA" id="ARBA00023306"/>
    </source>
</evidence>
<dbReference type="STRING" id="554055.A0A2P6V370"/>
<comment type="subcellular location">
    <subcellularLocation>
        <location evidence="3">Chromosome</location>
    </subcellularLocation>
    <subcellularLocation>
        <location evidence="2">Nucleus</location>
    </subcellularLocation>
</comment>
<evidence type="ECO:0000256" key="13">
    <source>
        <dbReference type="ARBA" id="ARBA00022842"/>
    </source>
</evidence>
<dbReference type="FunFam" id="3.40.50.300:FF:000593">
    <property type="entry name" value="DNA repair protein RAD50"/>
    <property type="match status" value="1"/>
</dbReference>
<evidence type="ECO:0000256" key="19">
    <source>
        <dbReference type="ARBA" id="ARBA00049360"/>
    </source>
</evidence>
<evidence type="ECO:0000259" key="23">
    <source>
        <dbReference type="Pfam" id="PF13476"/>
    </source>
</evidence>
<keyword evidence="10" id="KW-0378">Hydrolase</keyword>
<evidence type="ECO:0000256" key="9">
    <source>
        <dbReference type="ARBA" id="ARBA00022763"/>
    </source>
</evidence>
<dbReference type="Proteomes" id="UP000239649">
    <property type="component" value="Unassembled WGS sequence"/>
</dbReference>
<evidence type="ECO:0000256" key="20">
    <source>
        <dbReference type="ARBA" id="ARBA00064981"/>
    </source>
</evidence>
<keyword evidence="6" id="KW-0158">Chromosome</keyword>
<keyword evidence="11" id="KW-0862">Zinc</keyword>
<keyword evidence="18" id="KW-0131">Cell cycle</keyword>
<dbReference type="PANTHER" id="PTHR18867">
    <property type="entry name" value="RAD50"/>
    <property type="match status" value="1"/>
</dbReference>
<keyword evidence="9" id="KW-0227">DNA damage</keyword>
<dbReference type="GO" id="GO:0005524">
    <property type="term" value="F:ATP binding"/>
    <property type="evidence" value="ECO:0007669"/>
    <property type="project" value="UniProtKB-KW"/>
</dbReference>
<keyword evidence="17" id="KW-0469">Meiosis</keyword>
<gene>
    <name evidence="24" type="ORF">C2E20_7923</name>
</gene>
<dbReference type="GO" id="GO:0051880">
    <property type="term" value="F:G-quadruplex DNA binding"/>
    <property type="evidence" value="ECO:0007669"/>
    <property type="project" value="TreeGrafter"/>
</dbReference>
<evidence type="ECO:0000256" key="11">
    <source>
        <dbReference type="ARBA" id="ARBA00022833"/>
    </source>
</evidence>
<keyword evidence="15" id="KW-0234">DNA repair</keyword>
<evidence type="ECO:0000256" key="3">
    <source>
        <dbReference type="ARBA" id="ARBA00004286"/>
    </source>
</evidence>
<feature type="region of interest" description="Disordered" evidence="22">
    <location>
        <begin position="923"/>
        <end position="955"/>
    </location>
</feature>
<evidence type="ECO:0000256" key="16">
    <source>
        <dbReference type="ARBA" id="ARBA00023242"/>
    </source>
</evidence>
<dbReference type="FunFam" id="3.40.50.300:FF:001649">
    <property type="entry name" value="DNA repair protein RAD50"/>
    <property type="match status" value="1"/>
</dbReference>
<keyword evidence="12" id="KW-0067">ATP-binding</keyword>